<keyword evidence="3" id="KW-1185">Reference proteome</keyword>
<evidence type="ECO:0000313" key="3">
    <source>
        <dbReference type="Proteomes" id="UP000789405"/>
    </source>
</evidence>
<dbReference type="AlphaFoldDB" id="A0A9N9KER6"/>
<sequence length="128" mass="15368">AIADKIQKVIFITFGKKSLSKITTKSLADIVKNWKESYKIRKAYQEFNDNQFSSQIKDEYIHHYVKKILKKMNAEEKIKFLIKEFEVKAEEEEEEGKERGKRQKEKKGKEEKEKEEKKKGKEKKLLRK</sequence>
<evidence type="ECO:0000256" key="1">
    <source>
        <dbReference type="SAM" id="MobiDB-lite"/>
    </source>
</evidence>
<dbReference type="Proteomes" id="UP000789405">
    <property type="component" value="Unassembled WGS sequence"/>
</dbReference>
<feature type="non-terminal residue" evidence="2">
    <location>
        <position position="1"/>
    </location>
</feature>
<name>A0A9N9KER6_9GLOM</name>
<dbReference type="EMBL" id="CAJVPY010066350">
    <property type="protein sequence ID" value="CAG8825359.1"/>
    <property type="molecule type" value="Genomic_DNA"/>
</dbReference>
<accession>A0A9N9KER6</accession>
<feature type="non-terminal residue" evidence="2">
    <location>
        <position position="128"/>
    </location>
</feature>
<organism evidence="2 3">
    <name type="scientific">Dentiscutata erythropus</name>
    <dbReference type="NCBI Taxonomy" id="1348616"/>
    <lineage>
        <taxon>Eukaryota</taxon>
        <taxon>Fungi</taxon>
        <taxon>Fungi incertae sedis</taxon>
        <taxon>Mucoromycota</taxon>
        <taxon>Glomeromycotina</taxon>
        <taxon>Glomeromycetes</taxon>
        <taxon>Diversisporales</taxon>
        <taxon>Gigasporaceae</taxon>
        <taxon>Dentiscutata</taxon>
    </lineage>
</organism>
<reference evidence="2" key="1">
    <citation type="submission" date="2021-06" db="EMBL/GenBank/DDBJ databases">
        <authorList>
            <person name="Kallberg Y."/>
            <person name="Tangrot J."/>
            <person name="Rosling A."/>
        </authorList>
    </citation>
    <scope>NUCLEOTIDE SEQUENCE</scope>
    <source>
        <strain evidence="2">MA453B</strain>
    </source>
</reference>
<protein>
    <submittedName>
        <fullName evidence="2">25425_t:CDS:1</fullName>
    </submittedName>
</protein>
<feature type="compositionally biased region" description="Basic and acidic residues" evidence="1">
    <location>
        <begin position="107"/>
        <end position="119"/>
    </location>
</feature>
<comment type="caution">
    <text evidence="2">The sequence shown here is derived from an EMBL/GenBank/DDBJ whole genome shotgun (WGS) entry which is preliminary data.</text>
</comment>
<feature type="region of interest" description="Disordered" evidence="1">
    <location>
        <begin position="88"/>
        <end position="128"/>
    </location>
</feature>
<evidence type="ECO:0000313" key="2">
    <source>
        <dbReference type="EMBL" id="CAG8825359.1"/>
    </source>
</evidence>
<proteinExistence type="predicted"/>
<gene>
    <name evidence="2" type="ORF">DERYTH_LOCUS27886</name>
</gene>